<comment type="caution">
    <text evidence="1">The sequence shown here is derived from an EMBL/GenBank/DDBJ whole genome shotgun (WGS) entry which is preliminary data.</text>
</comment>
<sequence>MPDIDSAALFFAEDIDALERFLKSPLSCHMHIYCHCEYRTLKTWHIQWLSKRDIQSVSFFDSHTIYPPFT</sequence>
<dbReference type="EMBL" id="CAKMUD010000087">
    <property type="protein sequence ID" value="CAH1597821.1"/>
    <property type="molecule type" value="Genomic_DNA"/>
</dbReference>
<proteinExistence type="predicted"/>
<organism evidence="1 2">
    <name type="scientific">Vibrio jasicida</name>
    <dbReference type="NCBI Taxonomy" id="766224"/>
    <lineage>
        <taxon>Bacteria</taxon>
        <taxon>Pseudomonadati</taxon>
        <taxon>Pseudomonadota</taxon>
        <taxon>Gammaproteobacteria</taxon>
        <taxon>Vibrionales</taxon>
        <taxon>Vibrionaceae</taxon>
        <taxon>Vibrio</taxon>
    </lineage>
</organism>
<evidence type="ECO:0000313" key="2">
    <source>
        <dbReference type="Proteomes" id="UP001295462"/>
    </source>
</evidence>
<dbReference type="AlphaFoldDB" id="A0AAU9QPM2"/>
<gene>
    <name evidence="1" type="ORF">THF1A12_330082</name>
</gene>
<accession>A0AAU9QPM2</accession>
<protein>
    <submittedName>
        <fullName evidence="1">Uncharacterized protein</fullName>
    </submittedName>
</protein>
<dbReference type="Proteomes" id="UP001295462">
    <property type="component" value="Unassembled WGS sequence"/>
</dbReference>
<name>A0AAU9QPM2_9VIBR</name>
<evidence type="ECO:0000313" key="1">
    <source>
        <dbReference type="EMBL" id="CAH1597821.1"/>
    </source>
</evidence>
<reference evidence="1" key="1">
    <citation type="submission" date="2022-01" db="EMBL/GenBank/DDBJ databases">
        <authorList>
            <person name="Lagorce A."/>
        </authorList>
    </citation>
    <scope>NUCLEOTIDE SEQUENCE</scope>
    <source>
        <strain evidence="1">Th15_F1_A12</strain>
    </source>
</reference>